<name>A0A4Y2HUC5_ARAVE</name>
<evidence type="ECO:0000313" key="3">
    <source>
        <dbReference type="Proteomes" id="UP000499080"/>
    </source>
</evidence>
<sequence>MFRLSEISDSWDSDFRGSTVYRKRVIVQNIDHESLINLHALDFLRGRRRFLELCPSVCEHDCSNTKRTRQVKFVEPINQLTDKKNLSSGFDTKIRSLALRTEARNDLSTLTGWKKGWAEESERTKGELNDQVWLYCVDTSPLDEVPQQGKNHARLQIEKHWKPSHPRHAKSNRHLSAFVADTHLGELQGEETSCRDERRKRREEDSSIRCKEASCIDRPRSCGIFGQQARKRTFSDPTKMGGRKEGWAKKSERTKGELNDQGRSPCDTEGGGQRELKAVAVEEKDSTMIFLENSLV</sequence>
<gene>
    <name evidence="2" type="ORF">AVEN_112859_1</name>
</gene>
<protein>
    <submittedName>
        <fullName evidence="2">Uncharacterized protein</fullName>
    </submittedName>
</protein>
<reference evidence="2 3" key="1">
    <citation type="journal article" date="2019" name="Sci. Rep.">
        <title>Orb-weaving spider Araneus ventricosus genome elucidates the spidroin gene catalogue.</title>
        <authorList>
            <person name="Kono N."/>
            <person name="Nakamura H."/>
            <person name="Ohtoshi R."/>
            <person name="Moran D.A.P."/>
            <person name="Shinohara A."/>
            <person name="Yoshida Y."/>
            <person name="Fujiwara M."/>
            <person name="Mori M."/>
            <person name="Tomita M."/>
            <person name="Arakawa K."/>
        </authorList>
    </citation>
    <scope>NUCLEOTIDE SEQUENCE [LARGE SCALE GENOMIC DNA]</scope>
</reference>
<dbReference type="Proteomes" id="UP000499080">
    <property type="component" value="Unassembled WGS sequence"/>
</dbReference>
<comment type="caution">
    <text evidence="2">The sequence shown here is derived from an EMBL/GenBank/DDBJ whole genome shotgun (WGS) entry which is preliminary data.</text>
</comment>
<organism evidence="2 3">
    <name type="scientific">Araneus ventricosus</name>
    <name type="common">Orbweaver spider</name>
    <name type="synonym">Epeira ventricosa</name>
    <dbReference type="NCBI Taxonomy" id="182803"/>
    <lineage>
        <taxon>Eukaryota</taxon>
        <taxon>Metazoa</taxon>
        <taxon>Ecdysozoa</taxon>
        <taxon>Arthropoda</taxon>
        <taxon>Chelicerata</taxon>
        <taxon>Arachnida</taxon>
        <taxon>Araneae</taxon>
        <taxon>Araneomorphae</taxon>
        <taxon>Entelegynae</taxon>
        <taxon>Araneoidea</taxon>
        <taxon>Araneidae</taxon>
        <taxon>Araneus</taxon>
    </lineage>
</organism>
<feature type="compositionally biased region" description="Basic and acidic residues" evidence="1">
    <location>
        <begin position="242"/>
        <end position="260"/>
    </location>
</feature>
<feature type="region of interest" description="Disordered" evidence="1">
    <location>
        <begin position="231"/>
        <end position="274"/>
    </location>
</feature>
<evidence type="ECO:0000256" key="1">
    <source>
        <dbReference type="SAM" id="MobiDB-lite"/>
    </source>
</evidence>
<accession>A0A4Y2HUC5</accession>
<dbReference type="AlphaFoldDB" id="A0A4Y2HUC5"/>
<evidence type="ECO:0000313" key="2">
    <source>
        <dbReference type="EMBL" id="GBM68785.1"/>
    </source>
</evidence>
<proteinExistence type="predicted"/>
<dbReference type="EMBL" id="BGPR01002162">
    <property type="protein sequence ID" value="GBM68785.1"/>
    <property type="molecule type" value="Genomic_DNA"/>
</dbReference>
<keyword evidence="3" id="KW-1185">Reference proteome</keyword>